<dbReference type="STRING" id="157652.A0A371GQL3"/>
<dbReference type="EMBL" id="QJKJ01004759">
    <property type="protein sequence ID" value="RDX92849.1"/>
    <property type="molecule type" value="Genomic_DNA"/>
</dbReference>
<evidence type="ECO:0000256" key="1">
    <source>
        <dbReference type="SAM" id="MobiDB-lite"/>
    </source>
</evidence>
<organism evidence="2 3">
    <name type="scientific">Mucuna pruriens</name>
    <name type="common">Velvet bean</name>
    <name type="synonym">Dolichos pruriens</name>
    <dbReference type="NCBI Taxonomy" id="157652"/>
    <lineage>
        <taxon>Eukaryota</taxon>
        <taxon>Viridiplantae</taxon>
        <taxon>Streptophyta</taxon>
        <taxon>Embryophyta</taxon>
        <taxon>Tracheophyta</taxon>
        <taxon>Spermatophyta</taxon>
        <taxon>Magnoliopsida</taxon>
        <taxon>eudicotyledons</taxon>
        <taxon>Gunneridae</taxon>
        <taxon>Pentapetalae</taxon>
        <taxon>rosids</taxon>
        <taxon>fabids</taxon>
        <taxon>Fabales</taxon>
        <taxon>Fabaceae</taxon>
        <taxon>Papilionoideae</taxon>
        <taxon>50 kb inversion clade</taxon>
        <taxon>NPAAA clade</taxon>
        <taxon>indigoferoid/millettioid clade</taxon>
        <taxon>Phaseoleae</taxon>
        <taxon>Mucuna</taxon>
    </lineage>
</organism>
<accession>A0A371GQL3</accession>
<feature type="region of interest" description="Disordered" evidence="1">
    <location>
        <begin position="17"/>
        <end position="56"/>
    </location>
</feature>
<name>A0A371GQL3_MUCPR</name>
<protein>
    <submittedName>
        <fullName evidence="2">Kinesin-like protein KIN-12B</fullName>
    </submittedName>
</protein>
<comment type="caution">
    <text evidence="2">The sequence shown here is derived from an EMBL/GenBank/DDBJ whole genome shotgun (WGS) entry which is preliminary data.</text>
</comment>
<dbReference type="OrthoDB" id="1459859at2759"/>
<keyword evidence="3" id="KW-1185">Reference proteome</keyword>
<feature type="compositionally biased region" description="Polar residues" evidence="1">
    <location>
        <begin position="17"/>
        <end position="31"/>
    </location>
</feature>
<evidence type="ECO:0000313" key="2">
    <source>
        <dbReference type="EMBL" id="RDX92849.1"/>
    </source>
</evidence>
<gene>
    <name evidence="2" type="primary">KIN12B</name>
    <name evidence="2" type="ORF">CR513_24966</name>
</gene>
<reference evidence="2" key="1">
    <citation type="submission" date="2018-05" db="EMBL/GenBank/DDBJ databases">
        <title>Draft genome of Mucuna pruriens seed.</title>
        <authorList>
            <person name="Nnadi N.E."/>
            <person name="Vos R."/>
            <person name="Hasami M.H."/>
            <person name="Devisetty U.K."/>
            <person name="Aguiy J.C."/>
        </authorList>
    </citation>
    <scope>NUCLEOTIDE SEQUENCE [LARGE SCALE GENOMIC DNA]</scope>
    <source>
        <strain evidence="2">JCA_2017</strain>
    </source>
</reference>
<feature type="non-terminal residue" evidence="2">
    <location>
        <position position="143"/>
    </location>
</feature>
<feature type="non-terminal residue" evidence="2">
    <location>
        <position position="1"/>
    </location>
</feature>
<sequence>MNCDTPASLSTVQCQTSPILKSPTPGLSPTISRSRKSLRTSSKQSPSENNLHVESDLGTKIMNQKCGSTALSSQTAPNFLTKTENLAASIHHGLEIIDGHHHGASLLSLSLRPKYSRLIFPVDKVDVGVQTFLDDNAKMEDYA</sequence>
<dbReference type="AlphaFoldDB" id="A0A371GQL3"/>
<evidence type="ECO:0000313" key="3">
    <source>
        <dbReference type="Proteomes" id="UP000257109"/>
    </source>
</evidence>
<proteinExistence type="predicted"/>
<dbReference type="Proteomes" id="UP000257109">
    <property type="component" value="Unassembled WGS sequence"/>
</dbReference>